<keyword evidence="6" id="KW-0687">Ribonucleoprotein</keyword>
<keyword evidence="7" id="KW-1185">Reference proteome</keyword>
<dbReference type="GO" id="GO:0005652">
    <property type="term" value="C:nuclear lamina"/>
    <property type="evidence" value="ECO:0007669"/>
    <property type="project" value="UniProtKB-SubCell"/>
</dbReference>
<evidence type="ECO:0000256" key="3">
    <source>
        <dbReference type="ARBA" id="ARBA00024186"/>
    </source>
</evidence>
<name>A0A5A7QDH0_STRAF</name>
<comment type="similarity">
    <text evidence="4">Belongs to the CRWN family.</text>
</comment>
<feature type="coiled-coil region" evidence="5">
    <location>
        <begin position="31"/>
        <end position="58"/>
    </location>
</feature>
<dbReference type="PANTHER" id="PTHR31908">
    <property type="entry name" value="PROTEIN CROWDED NUCLEI 4"/>
    <property type="match status" value="1"/>
</dbReference>
<comment type="caution">
    <text evidence="6">The sequence shown here is derived from an EMBL/GenBank/DDBJ whole genome shotgun (WGS) entry which is preliminary data.</text>
</comment>
<gene>
    <name evidence="6" type="ORF">STAS_18759</name>
</gene>
<dbReference type="EMBL" id="BKCP01006239">
    <property type="protein sequence ID" value="GER41991.1"/>
    <property type="molecule type" value="Genomic_DNA"/>
</dbReference>
<feature type="coiled-coil region" evidence="5">
    <location>
        <begin position="100"/>
        <end position="127"/>
    </location>
</feature>
<sequence length="136" mass="16317">MVTLIDIPPPPPLPNIEDWRRFREVGLLDVVALERRDREALQEKVERLETEVRRRETKLWLILYLTGKDNMVALINVPPPPPPNIEYWRRFREVGLLDVVALERRDRDALQEKVERLETEVRRRETKFLMFFVCGE</sequence>
<dbReference type="GO" id="GO:0006997">
    <property type="term" value="P:nucleus organization"/>
    <property type="evidence" value="ECO:0007669"/>
    <property type="project" value="InterPro"/>
</dbReference>
<comment type="subcellular location">
    <subcellularLocation>
        <location evidence="3">Nucleus lamina</location>
    </subcellularLocation>
</comment>
<dbReference type="Proteomes" id="UP000325081">
    <property type="component" value="Unassembled WGS sequence"/>
</dbReference>
<keyword evidence="6" id="KW-0689">Ribosomal protein</keyword>
<dbReference type="AlphaFoldDB" id="A0A5A7QDH0"/>
<evidence type="ECO:0000256" key="5">
    <source>
        <dbReference type="SAM" id="Coils"/>
    </source>
</evidence>
<evidence type="ECO:0000256" key="4">
    <source>
        <dbReference type="ARBA" id="ARBA00024208"/>
    </source>
</evidence>
<keyword evidence="1 5" id="KW-0175">Coiled coil</keyword>
<evidence type="ECO:0000313" key="7">
    <source>
        <dbReference type="Proteomes" id="UP000325081"/>
    </source>
</evidence>
<keyword evidence="2" id="KW-0539">Nucleus</keyword>
<dbReference type="InterPro" id="IPR040418">
    <property type="entry name" value="CRWN"/>
</dbReference>
<dbReference type="GO" id="GO:0005840">
    <property type="term" value="C:ribosome"/>
    <property type="evidence" value="ECO:0007669"/>
    <property type="project" value="UniProtKB-KW"/>
</dbReference>
<proteinExistence type="inferred from homology"/>
<organism evidence="6 7">
    <name type="scientific">Striga asiatica</name>
    <name type="common">Asiatic witchweed</name>
    <name type="synonym">Buchnera asiatica</name>
    <dbReference type="NCBI Taxonomy" id="4170"/>
    <lineage>
        <taxon>Eukaryota</taxon>
        <taxon>Viridiplantae</taxon>
        <taxon>Streptophyta</taxon>
        <taxon>Embryophyta</taxon>
        <taxon>Tracheophyta</taxon>
        <taxon>Spermatophyta</taxon>
        <taxon>Magnoliopsida</taxon>
        <taxon>eudicotyledons</taxon>
        <taxon>Gunneridae</taxon>
        <taxon>Pentapetalae</taxon>
        <taxon>asterids</taxon>
        <taxon>lamiids</taxon>
        <taxon>Lamiales</taxon>
        <taxon>Orobanchaceae</taxon>
        <taxon>Buchnereae</taxon>
        <taxon>Striga</taxon>
    </lineage>
</organism>
<evidence type="ECO:0000256" key="1">
    <source>
        <dbReference type="ARBA" id="ARBA00023054"/>
    </source>
</evidence>
<evidence type="ECO:0000256" key="2">
    <source>
        <dbReference type="ARBA" id="ARBA00023242"/>
    </source>
</evidence>
<protein>
    <submittedName>
        <fullName evidence="6">50S ribosomal protein L2</fullName>
    </submittedName>
</protein>
<evidence type="ECO:0000313" key="6">
    <source>
        <dbReference type="EMBL" id="GER41991.1"/>
    </source>
</evidence>
<reference evidence="7" key="1">
    <citation type="journal article" date="2019" name="Curr. Biol.">
        <title>Genome Sequence of Striga asiatica Provides Insight into the Evolution of Plant Parasitism.</title>
        <authorList>
            <person name="Yoshida S."/>
            <person name="Kim S."/>
            <person name="Wafula E.K."/>
            <person name="Tanskanen J."/>
            <person name="Kim Y.M."/>
            <person name="Honaas L."/>
            <person name="Yang Z."/>
            <person name="Spallek T."/>
            <person name="Conn C.E."/>
            <person name="Ichihashi Y."/>
            <person name="Cheong K."/>
            <person name="Cui S."/>
            <person name="Der J.P."/>
            <person name="Gundlach H."/>
            <person name="Jiao Y."/>
            <person name="Hori C."/>
            <person name="Ishida J.K."/>
            <person name="Kasahara H."/>
            <person name="Kiba T."/>
            <person name="Kim M.S."/>
            <person name="Koo N."/>
            <person name="Laohavisit A."/>
            <person name="Lee Y.H."/>
            <person name="Lumba S."/>
            <person name="McCourt P."/>
            <person name="Mortimer J.C."/>
            <person name="Mutuku J.M."/>
            <person name="Nomura T."/>
            <person name="Sasaki-Sekimoto Y."/>
            <person name="Seto Y."/>
            <person name="Wang Y."/>
            <person name="Wakatake T."/>
            <person name="Sakakibara H."/>
            <person name="Demura T."/>
            <person name="Yamaguchi S."/>
            <person name="Yoneyama K."/>
            <person name="Manabe R.I."/>
            <person name="Nelson D.C."/>
            <person name="Schulman A.H."/>
            <person name="Timko M.P."/>
            <person name="dePamphilis C.W."/>
            <person name="Choi D."/>
            <person name="Shirasu K."/>
        </authorList>
    </citation>
    <scope>NUCLEOTIDE SEQUENCE [LARGE SCALE GENOMIC DNA]</scope>
    <source>
        <strain evidence="7">cv. UVA1</strain>
    </source>
</reference>
<dbReference type="PANTHER" id="PTHR31908:SF9">
    <property type="entry name" value="PROTEIN CROWDED NUCLEI 3"/>
    <property type="match status" value="1"/>
</dbReference>
<accession>A0A5A7QDH0</accession>